<proteinExistence type="predicted"/>
<gene>
    <name evidence="2" type="ORF">A4G23_02362</name>
</gene>
<dbReference type="RefSeq" id="WP_031132692.1">
    <property type="nucleotide sequence ID" value="NZ_CP017316.1"/>
</dbReference>
<feature type="chain" id="PRO_5039427728" description="DUF11 domain-containing protein" evidence="1">
    <location>
        <begin position="21"/>
        <end position="275"/>
    </location>
</feature>
<keyword evidence="3" id="KW-1185">Reference proteome</keyword>
<accession>A0A1D8G256</accession>
<reference evidence="2 3" key="1">
    <citation type="submission" date="2016-09" db="EMBL/GenBank/DDBJ databases">
        <title>Streptomyces rubrolavendulae MJM4426 Genome sequencing and assembly.</title>
        <authorList>
            <person name="Kim J.-G."/>
        </authorList>
    </citation>
    <scope>NUCLEOTIDE SEQUENCE [LARGE SCALE GENOMIC DNA]</scope>
    <source>
        <strain evidence="2 3">MJM4426</strain>
    </source>
</reference>
<evidence type="ECO:0008006" key="4">
    <source>
        <dbReference type="Google" id="ProtNLM"/>
    </source>
</evidence>
<dbReference type="KEGG" id="srn:A4G23_02362"/>
<dbReference type="AlphaFoldDB" id="A0A1D8G256"/>
<evidence type="ECO:0000313" key="2">
    <source>
        <dbReference type="EMBL" id="AOT59520.1"/>
    </source>
</evidence>
<feature type="signal peptide" evidence="1">
    <location>
        <begin position="1"/>
        <end position="20"/>
    </location>
</feature>
<evidence type="ECO:0000256" key="1">
    <source>
        <dbReference type="SAM" id="SignalP"/>
    </source>
</evidence>
<dbReference type="PATRIC" id="fig|285473.5.peg.2473"/>
<name>A0A1D8G256_9ACTN</name>
<organism evidence="2 3">
    <name type="scientific">Streptomyces rubrolavendulae</name>
    <dbReference type="NCBI Taxonomy" id="285473"/>
    <lineage>
        <taxon>Bacteria</taxon>
        <taxon>Bacillati</taxon>
        <taxon>Actinomycetota</taxon>
        <taxon>Actinomycetes</taxon>
        <taxon>Kitasatosporales</taxon>
        <taxon>Streptomycetaceae</taxon>
        <taxon>Streptomyces</taxon>
    </lineage>
</organism>
<dbReference type="GeneID" id="91403901"/>
<protein>
    <recommendedName>
        <fullName evidence="4">DUF11 domain-containing protein</fullName>
    </recommendedName>
</protein>
<sequence>MRLGNFLTAALAGAALTVLAGAVPAAAAPAPAVSHCAPAAPLRQSAAERPAGPSVGLCVTLSGVNMNVTAAADCACSVSGTWTARRDGEDAELSGTLGGRAEYAGPGTYEITATVSVGGAERKGAAPLEGTVTGTFALAAPLPAAAHRVEVTPAGPLSPGTTTALTYTVERITDGGDGSARLGVIAEPDTGVQLASTDVRCVNPLTGRYPSTARSPHAVDCTLTDLQPGRPATVTVHVTVPPGACSTVVSKLGYWSPQGQQVAGGMVNGPTVQCA</sequence>
<dbReference type="Proteomes" id="UP000095349">
    <property type="component" value="Chromosome"/>
</dbReference>
<dbReference type="EMBL" id="CP017316">
    <property type="protein sequence ID" value="AOT59520.1"/>
    <property type="molecule type" value="Genomic_DNA"/>
</dbReference>
<keyword evidence="1" id="KW-0732">Signal</keyword>
<evidence type="ECO:0000313" key="3">
    <source>
        <dbReference type="Proteomes" id="UP000095349"/>
    </source>
</evidence>